<accession>A0ABT5DPM7</accession>
<organism evidence="2 3">
    <name type="scientific">Nannocystis bainbridge</name>
    <dbReference type="NCBI Taxonomy" id="2995303"/>
    <lineage>
        <taxon>Bacteria</taxon>
        <taxon>Pseudomonadati</taxon>
        <taxon>Myxococcota</taxon>
        <taxon>Polyangia</taxon>
        <taxon>Nannocystales</taxon>
        <taxon>Nannocystaceae</taxon>
        <taxon>Nannocystis</taxon>
    </lineage>
</organism>
<evidence type="ECO:0000256" key="1">
    <source>
        <dbReference type="ARBA" id="ARBA00022729"/>
    </source>
</evidence>
<dbReference type="PANTHER" id="PTHR46580">
    <property type="entry name" value="SENSOR KINASE-RELATED"/>
    <property type="match status" value="1"/>
</dbReference>
<dbReference type="Pfam" id="PF13517">
    <property type="entry name" value="FG-GAP_3"/>
    <property type="match status" value="1"/>
</dbReference>
<dbReference type="InterPro" id="IPR024079">
    <property type="entry name" value="MetalloPept_cat_dom_sf"/>
</dbReference>
<dbReference type="Gene3D" id="3.40.390.10">
    <property type="entry name" value="Collagenase (Catalytic Domain)"/>
    <property type="match status" value="1"/>
</dbReference>
<dbReference type="Proteomes" id="UP001221686">
    <property type="component" value="Unassembled WGS sequence"/>
</dbReference>
<sequence>MERSDRGALLAEVAALALARGRWRAGRALALALGALAGGCEGAALVADDGVCGGEAPEVLVGGGLRIEGDILLPSGHGFSDMSEETAYRSAVKCRGTLDRAWDVGRKLDLAYCLGEFADRALLARTRAALTLATAQWERASGVNFIHRAELDGTPACAAPEQVAFTVRQGAAAECGASGCPLASASFPATAPEDEGARLLVWPEALVSEMYSPEMVVLHELGHLLGFVHEHSRFEQSREICVDAASTEFRGLTYPDPASVMGDARCPGISAASKQGRLSRGDRLGAAILYALPRSRVDVDGDGREDVVWFQPGGETYEVWYGGPAGRFARRTFSLCMRDGPCPSRAPRSWRPVALAGADGRTEVLMFGPEEITDELWQPPAQGRGGFVRTRVAAPGSAAPIVGAFAGDGGDAVWWWRPGAEVDARWVWRAGGVEDEPLDDRFAAGYGWPLVGLWTPGRGSGARRSQVLWLDAQRFAVDLWAFGDDSRDMLQRSGLPACGLRPGEEQVGRVGDFDGDGVDEALWWDPRAQATVRWHPDRLWGEDGNCVASGWSRSEGAGDLLARMEVGDFDGDGADEALWWSAEPERAWLWRMRGPAIERVPVPTPPGEATTCVGDFDGDGCDDVLWHAPATRPQLWRARCDGTSGFTATEVAAGPRGGYPIGCGG</sequence>
<proteinExistence type="predicted"/>
<evidence type="ECO:0000313" key="3">
    <source>
        <dbReference type="Proteomes" id="UP001221686"/>
    </source>
</evidence>
<dbReference type="SUPFAM" id="SSF55486">
    <property type="entry name" value="Metalloproteases ('zincins'), catalytic domain"/>
    <property type="match status" value="1"/>
</dbReference>
<name>A0ABT5DPM7_9BACT</name>
<evidence type="ECO:0000313" key="2">
    <source>
        <dbReference type="EMBL" id="MDC0715553.1"/>
    </source>
</evidence>
<dbReference type="SUPFAM" id="SSF69318">
    <property type="entry name" value="Integrin alpha N-terminal domain"/>
    <property type="match status" value="1"/>
</dbReference>
<dbReference type="RefSeq" id="WP_272083978.1">
    <property type="nucleotide sequence ID" value="NZ_JAQNDL010000001.1"/>
</dbReference>
<comment type="caution">
    <text evidence="2">The sequence shown here is derived from an EMBL/GenBank/DDBJ whole genome shotgun (WGS) entry which is preliminary data.</text>
</comment>
<protein>
    <submittedName>
        <fullName evidence="2">FG-GAP-like repeat-containing protein</fullName>
    </submittedName>
</protein>
<keyword evidence="1" id="KW-0732">Signal</keyword>
<dbReference type="InterPro" id="IPR013517">
    <property type="entry name" value="FG-GAP"/>
</dbReference>
<keyword evidence="3" id="KW-1185">Reference proteome</keyword>
<dbReference type="EMBL" id="JAQNDL010000001">
    <property type="protein sequence ID" value="MDC0715553.1"/>
    <property type="molecule type" value="Genomic_DNA"/>
</dbReference>
<dbReference type="InterPro" id="IPR028994">
    <property type="entry name" value="Integrin_alpha_N"/>
</dbReference>
<reference evidence="2 3" key="1">
    <citation type="submission" date="2022-11" db="EMBL/GenBank/DDBJ databases">
        <title>Minimal conservation of predation-associated metabolite biosynthetic gene clusters underscores biosynthetic potential of Myxococcota including descriptions for ten novel species: Archangium lansinium sp. nov., Myxococcus landrumus sp. nov., Nannocystis bai.</title>
        <authorList>
            <person name="Ahearne A."/>
            <person name="Stevens C."/>
            <person name="Dowd S."/>
        </authorList>
    </citation>
    <scope>NUCLEOTIDE SEQUENCE [LARGE SCALE GENOMIC DNA]</scope>
    <source>
        <strain evidence="2 3">BB15-2</strain>
    </source>
</reference>
<gene>
    <name evidence="2" type="ORF">POL25_01540</name>
</gene>